<name>A0A6J5LSN1_9CAUD</name>
<reference evidence="1" key="1">
    <citation type="submission" date="2020-04" db="EMBL/GenBank/DDBJ databases">
        <authorList>
            <person name="Chiriac C."/>
            <person name="Salcher M."/>
            <person name="Ghai R."/>
            <person name="Kavagutti S V."/>
        </authorList>
    </citation>
    <scope>NUCLEOTIDE SEQUENCE</scope>
</reference>
<proteinExistence type="predicted"/>
<organism evidence="1">
    <name type="scientific">uncultured Caudovirales phage</name>
    <dbReference type="NCBI Taxonomy" id="2100421"/>
    <lineage>
        <taxon>Viruses</taxon>
        <taxon>Duplodnaviria</taxon>
        <taxon>Heunggongvirae</taxon>
        <taxon>Uroviricota</taxon>
        <taxon>Caudoviricetes</taxon>
        <taxon>Peduoviridae</taxon>
        <taxon>Maltschvirus</taxon>
        <taxon>Maltschvirus maltsch</taxon>
    </lineage>
</organism>
<gene>
    <name evidence="2" type="ORF">UFOVP1226_40</name>
    <name evidence="1" type="ORF">UFOVP278_1</name>
</gene>
<dbReference type="EMBL" id="LR797174">
    <property type="protein sequence ID" value="CAB4191429.1"/>
    <property type="molecule type" value="Genomic_DNA"/>
</dbReference>
<accession>A0A6J5LSN1</accession>
<dbReference type="EMBL" id="LR796291">
    <property type="protein sequence ID" value="CAB4134729.1"/>
    <property type="molecule type" value="Genomic_DNA"/>
</dbReference>
<protein>
    <submittedName>
        <fullName evidence="1">Uncharacterized protein</fullName>
    </submittedName>
</protein>
<evidence type="ECO:0000313" key="2">
    <source>
        <dbReference type="EMBL" id="CAB4191429.1"/>
    </source>
</evidence>
<evidence type="ECO:0000313" key="1">
    <source>
        <dbReference type="EMBL" id="CAB4134729.1"/>
    </source>
</evidence>
<sequence>MNQSQLQFWQFCDIAKCTPSSPDINLGMVHKKFFRHPQHHELRAQWVVERAKRLANQDLNLELVIAASKQEAETLRNTNSRTIATFKF</sequence>